<dbReference type="InterPro" id="IPR001365">
    <property type="entry name" value="A_deaminase_dom"/>
</dbReference>
<evidence type="ECO:0000256" key="7">
    <source>
        <dbReference type="ARBA" id="ARBA00048787"/>
    </source>
</evidence>
<organism evidence="9">
    <name type="scientific">Ostreococcus mediterraneus</name>
    <dbReference type="NCBI Taxonomy" id="1486918"/>
    <lineage>
        <taxon>Eukaryota</taxon>
        <taxon>Viridiplantae</taxon>
        <taxon>Chlorophyta</taxon>
        <taxon>Mamiellophyceae</taxon>
        <taxon>Mamiellales</taxon>
        <taxon>Bathycoccaceae</taxon>
        <taxon>Ostreococcus</taxon>
    </lineage>
</organism>
<name>A0A7S0KGW0_9CHLO</name>
<dbReference type="Pfam" id="PF00962">
    <property type="entry name" value="A_deaminase"/>
    <property type="match status" value="1"/>
</dbReference>
<dbReference type="CDD" id="cd00443">
    <property type="entry name" value="ADA_AMPD"/>
    <property type="match status" value="1"/>
</dbReference>
<dbReference type="InterPro" id="IPR032466">
    <property type="entry name" value="Metal_Hydrolase"/>
</dbReference>
<evidence type="ECO:0000256" key="2">
    <source>
        <dbReference type="ARBA" id="ARBA00006676"/>
    </source>
</evidence>
<dbReference type="SUPFAM" id="SSF51556">
    <property type="entry name" value="Metallo-dependent hydrolases"/>
    <property type="match status" value="1"/>
</dbReference>
<keyword evidence="6" id="KW-0546">Nucleotide metabolism</keyword>
<comment type="similarity">
    <text evidence="2">Belongs to the metallo-dependent hydrolases superfamily. Adenosine and AMP deaminases family.</text>
</comment>
<keyword evidence="4" id="KW-0378">Hydrolase</keyword>
<dbReference type="GO" id="GO:0046103">
    <property type="term" value="P:inosine biosynthetic process"/>
    <property type="evidence" value="ECO:0007669"/>
    <property type="project" value="TreeGrafter"/>
</dbReference>
<dbReference type="Gene3D" id="3.20.20.140">
    <property type="entry name" value="Metal-dependent hydrolases"/>
    <property type="match status" value="1"/>
</dbReference>
<dbReference type="InterPro" id="IPR006330">
    <property type="entry name" value="Ado/ade_deaminase"/>
</dbReference>
<evidence type="ECO:0000259" key="8">
    <source>
        <dbReference type="Pfam" id="PF00962"/>
    </source>
</evidence>
<gene>
    <name evidence="9" type="ORF">OMED0929_LOCUS2481</name>
</gene>
<evidence type="ECO:0000256" key="1">
    <source>
        <dbReference type="ARBA" id="ARBA00001947"/>
    </source>
</evidence>
<comment type="cofactor">
    <cofactor evidence="1">
        <name>Zn(2+)</name>
        <dbReference type="ChEBI" id="CHEBI:29105"/>
    </cofactor>
</comment>
<sequence length="332" mass="36384">MAIGVDVHCHINGCVRDDTLLELASARGLGEEARALVLDAPRDLMSCFEIFKLIHEVCTTREAVRRIAREVVMDFAADGALYVELRTTPKNAPERGVTKDTYVEAVLDGIEDACGVGGGYGTGKITARVILSIDRGRDDTAAKINETIELALQNRHRGVVGIDVSGDPKAGSWDMYEPALQRARDAGLGIAVHCGEVANTEDEQRQIISWAPDRLGHCVFTVRDAACYDALRASHIPVELCLTSNVFTKSNESYASHHFKILRRDAVPLCICTDDTWVFRTTLSRECAIAHTHFGLSLEDIRSIMADAVRFSFVETPVKTKLLARIQGDTAS</sequence>
<dbReference type="GO" id="GO:0004000">
    <property type="term" value="F:adenosine deaminase activity"/>
    <property type="evidence" value="ECO:0007669"/>
    <property type="project" value="TreeGrafter"/>
</dbReference>
<keyword evidence="5" id="KW-0862">Zinc</keyword>
<dbReference type="PANTHER" id="PTHR11409">
    <property type="entry name" value="ADENOSINE DEAMINASE"/>
    <property type="match status" value="1"/>
</dbReference>
<dbReference type="AlphaFoldDB" id="A0A7S0KGW0"/>
<reference evidence="9" key="1">
    <citation type="submission" date="2021-01" db="EMBL/GenBank/DDBJ databases">
        <authorList>
            <person name="Corre E."/>
            <person name="Pelletier E."/>
            <person name="Niang G."/>
            <person name="Scheremetjew M."/>
            <person name="Finn R."/>
            <person name="Kale V."/>
            <person name="Holt S."/>
            <person name="Cochrane G."/>
            <person name="Meng A."/>
            <person name="Brown T."/>
            <person name="Cohen L."/>
        </authorList>
    </citation>
    <scope>NUCLEOTIDE SEQUENCE</scope>
    <source>
        <strain evidence="9">Clade-D-RCC2572</strain>
    </source>
</reference>
<dbReference type="GO" id="GO:0046872">
    <property type="term" value="F:metal ion binding"/>
    <property type="evidence" value="ECO:0007669"/>
    <property type="project" value="UniProtKB-KW"/>
</dbReference>
<comment type="catalytic activity">
    <reaction evidence="7">
        <text>N(6)-methyl-AMP + H2O + H(+) = IMP + methylamine</text>
        <dbReference type="Rhea" id="RHEA:16001"/>
        <dbReference type="ChEBI" id="CHEBI:15377"/>
        <dbReference type="ChEBI" id="CHEBI:15378"/>
        <dbReference type="ChEBI" id="CHEBI:58053"/>
        <dbReference type="ChEBI" id="CHEBI:59338"/>
        <dbReference type="ChEBI" id="CHEBI:144842"/>
    </reaction>
    <physiologicalReaction direction="left-to-right" evidence="7">
        <dbReference type="Rhea" id="RHEA:16002"/>
    </physiologicalReaction>
</comment>
<evidence type="ECO:0000256" key="3">
    <source>
        <dbReference type="ARBA" id="ARBA00022723"/>
    </source>
</evidence>
<keyword evidence="3" id="KW-0479">Metal-binding</keyword>
<feature type="domain" description="Adenosine deaminase" evidence="8">
    <location>
        <begin position="5"/>
        <end position="327"/>
    </location>
</feature>
<evidence type="ECO:0000256" key="5">
    <source>
        <dbReference type="ARBA" id="ARBA00022833"/>
    </source>
</evidence>
<protein>
    <recommendedName>
        <fullName evidence="8">Adenosine deaminase domain-containing protein</fullName>
    </recommendedName>
</protein>
<accession>A0A7S0KGW0</accession>
<evidence type="ECO:0000256" key="4">
    <source>
        <dbReference type="ARBA" id="ARBA00022801"/>
    </source>
</evidence>
<evidence type="ECO:0000256" key="6">
    <source>
        <dbReference type="ARBA" id="ARBA00023080"/>
    </source>
</evidence>
<dbReference type="GO" id="GO:0009117">
    <property type="term" value="P:nucleotide metabolic process"/>
    <property type="evidence" value="ECO:0007669"/>
    <property type="project" value="UniProtKB-KW"/>
</dbReference>
<dbReference type="PANTHER" id="PTHR11409:SF42">
    <property type="entry name" value="ADENOSINE DEAMINASE-LIKE PROTEIN"/>
    <property type="match status" value="1"/>
</dbReference>
<evidence type="ECO:0000313" key="9">
    <source>
        <dbReference type="EMBL" id="CAD8579822.1"/>
    </source>
</evidence>
<proteinExistence type="inferred from homology"/>
<dbReference type="EMBL" id="HBEW01003015">
    <property type="protein sequence ID" value="CAD8579822.1"/>
    <property type="molecule type" value="Transcribed_RNA"/>
</dbReference>
<dbReference type="GO" id="GO:0006154">
    <property type="term" value="P:adenosine catabolic process"/>
    <property type="evidence" value="ECO:0007669"/>
    <property type="project" value="TreeGrafter"/>
</dbReference>